<gene>
    <name evidence="3" type="ORF">BA062_36305</name>
</gene>
<keyword evidence="2" id="KW-0812">Transmembrane</keyword>
<feature type="compositionally biased region" description="Low complexity" evidence="1">
    <location>
        <begin position="162"/>
        <end position="171"/>
    </location>
</feature>
<keyword evidence="2" id="KW-1133">Transmembrane helix</keyword>
<dbReference type="AlphaFoldDB" id="A0A318L9N3"/>
<dbReference type="Proteomes" id="UP000247892">
    <property type="component" value="Unassembled WGS sequence"/>
</dbReference>
<protein>
    <submittedName>
        <fullName evidence="3">Uncharacterized protein</fullName>
    </submittedName>
</protein>
<proteinExistence type="predicted"/>
<evidence type="ECO:0000256" key="1">
    <source>
        <dbReference type="SAM" id="MobiDB-lite"/>
    </source>
</evidence>
<feature type="region of interest" description="Disordered" evidence="1">
    <location>
        <begin position="160"/>
        <end position="197"/>
    </location>
</feature>
<evidence type="ECO:0000313" key="4">
    <source>
        <dbReference type="Proteomes" id="UP000247892"/>
    </source>
</evidence>
<evidence type="ECO:0000256" key="2">
    <source>
        <dbReference type="SAM" id="Phobius"/>
    </source>
</evidence>
<name>A0A318L9N3_9PSEU</name>
<accession>A0A318L9N3</accession>
<feature type="transmembrane region" description="Helical" evidence="2">
    <location>
        <begin position="131"/>
        <end position="153"/>
    </location>
</feature>
<sequence>MVTSAPEQESGNRVLAGSWVVLLLLLMIGGGGAGAFGLGTLARDSGLLDGDSPVLIPVWIAGIAVGGMTGMAIAVGLRALPRRLRDGRLGEVARLILVCAGATALGTVAYLGIVGGLVSVCALVLPHGVTEFLAVMLSIFGLPVVGPATYHLVSRGQRRGRAGAQQEAGSATPGQGSRRGGTPCVSGRYSKCHHSLS</sequence>
<evidence type="ECO:0000313" key="3">
    <source>
        <dbReference type="EMBL" id="PXY17925.1"/>
    </source>
</evidence>
<reference evidence="3 4" key="1">
    <citation type="submission" date="2016-07" db="EMBL/GenBank/DDBJ databases">
        <title>Draft genome sequence of Prauserella sp. YIM 121212, isolated from alkaline soil.</title>
        <authorList>
            <person name="Ruckert C."/>
            <person name="Albersmeier A."/>
            <person name="Jiang C.-L."/>
            <person name="Jiang Y."/>
            <person name="Kalinowski J."/>
            <person name="Schneider O."/>
            <person name="Winkler A."/>
            <person name="Zotchev S.B."/>
        </authorList>
    </citation>
    <scope>NUCLEOTIDE SEQUENCE [LARGE SCALE GENOMIC DNA]</scope>
    <source>
        <strain evidence="3 4">YIM 121212</strain>
    </source>
</reference>
<feature type="transmembrane region" description="Helical" evidence="2">
    <location>
        <begin position="54"/>
        <end position="80"/>
    </location>
</feature>
<organism evidence="3 4">
    <name type="scientific">Prauserella flavalba</name>
    <dbReference type="NCBI Taxonomy" id="1477506"/>
    <lineage>
        <taxon>Bacteria</taxon>
        <taxon>Bacillati</taxon>
        <taxon>Actinomycetota</taxon>
        <taxon>Actinomycetes</taxon>
        <taxon>Pseudonocardiales</taxon>
        <taxon>Pseudonocardiaceae</taxon>
        <taxon>Prauserella</taxon>
    </lineage>
</organism>
<keyword evidence="4" id="KW-1185">Reference proteome</keyword>
<dbReference type="EMBL" id="MASU01000023">
    <property type="protein sequence ID" value="PXY17925.1"/>
    <property type="molecule type" value="Genomic_DNA"/>
</dbReference>
<comment type="caution">
    <text evidence="3">The sequence shown here is derived from an EMBL/GenBank/DDBJ whole genome shotgun (WGS) entry which is preliminary data.</text>
</comment>
<feature type="transmembrane region" description="Helical" evidence="2">
    <location>
        <begin position="92"/>
        <end position="125"/>
    </location>
</feature>
<feature type="transmembrane region" description="Helical" evidence="2">
    <location>
        <begin position="20"/>
        <end position="42"/>
    </location>
</feature>
<keyword evidence="2" id="KW-0472">Membrane</keyword>